<organism evidence="3 4">
    <name type="scientific">Bordetella parapertussis (strain Bpp5)</name>
    <dbReference type="NCBI Taxonomy" id="1208660"/>
    <lineage>
        <taxon>Bacteria</taxon>
        <taxon>Pseudomonadati</taxon>
        <taxon>Pseudomonadota</taxon>
        <taxon>Betaproteobacteria</taxon>
        <taxon>Burkholderiales</taxon>
        <taxon>Alcaligenaceae</taxon>
        <taxon>Bordetella</taxon>
    </lineage>
</organism>
<evidence type="ECO:0000256" key="2">
    <source>
        <dbReference type="SAM" id="Phobius"/>
    </source>
</evidence>
<dbReference type="EMBL" id="HE965803">
    <property type="protein sequence ID" value="CCJ51001.1"/>
    <property type="molecule type" value="Genomic_DNA"/>
</dbReference>
<proteinExistence type="predicted"/>
<feature type="region of interest" description="Disordered" evidence="1">
    <location>
        <begin position="1"/>
        <end position="39"/>
    </location>
</feature>
<feature type="transmembrane region" description="Helical" evidence="2">
    <location>
        <begin position="194"/>
        <end position="213"/>
    </location>
</feature>
<gene>
    <name evidence="3" type="ordered locus">BN117_3668</name>
</gene>
<reference evidence="3 4" key="1">
    <citation type="journal article" date="2012" name="BMC Genomics">
        <title>Comparative genomics of the classical Bordetella subspecies: the evolution and exchange of virulence-associated diversity amongst closely related pathogens.</title>
        <authorList>
            <person name="Park J."/>
            <person name="Zhang Y."/>
            <person name="Buboltz A.M."/>
            <person name="Zhang X."/>
            <person name="Schuster S.C."/>
            <person name="Ahuja U."/>
            <person name="Liu M."/>
            <person name="Miller J.F."/>
            <person name="Sebaihia M."/>
            <person name="Bentley S.D."/>
            <person name="Parkhill J."/>
            <person name="Harvill E.T."/>
        </authorList>
    </citation>
    <scope>NUCLEOTIDE SEQUENCE [LARGE SCALE GENOMIC DNA]</scope>
    <source>
        <strain evidence="3 4">Bpp5</strain>
    </source>
</reference>
<dbReference type="HOGENOM" id="CLU_1286725_0_0_4"/>
<protein>
    <submittedName>
        <fullName evidence="3">Uncharacterized protein</fullName>
    </submittedName>
</protein>
<name>K0MMG9_BORPB</name>
<sequence>MKAHKPAAEQSRMKGSHSHVQRQPSTTLNGRNGSKAVYSGQGWPPKQIFSISLIIGHHMDYFHVFVRQEGEAALRVVALDLTEDEIKRHIVKPYRRGASIVQGGKITPVASLRELRICMTSTAFEQAYSSEHAAQSKKIDELNGSGGVYFLSPGPGHDDMADSFENVTNRFLRGKEPGHGGRPHPLVAITNHPIVSTVVGGIVLAGLVFYLGWK</sequence>
<evidence type="ECO:0000313" key="3">
    <source>
        <dbReference type="EMBL" id="CCJ51001.1"/>
    </source>
</evidence>
<dbReference type="KEGG" id="bpar:BN117_3668"/>
<accession>K0MMG9</accession>
<keyword evidence="2" id="KW-1133">Transmembrane helix</keyword>
<evidence type="ECO:0000313" key="4">
    <source>
        <dbReference type="Proteomes" id="UP000008035"/>
    </source>
</evidence>
<feature type="compositionally biased region" description="Polar residues" evidence="1">
    <location>
        <begin position="21"/>
        <end position="32"/>
    </location>
</feature>
<evidence type="ECO:0000256" key="1">
    <source>
        <dbReference type="SAM" id="MobiDB-lite"/>
    </source>
</evidence>
<keyword evidence="2" id="KW-0812">Transmembrane</keyword>
<keyword evidence="2" id="KW-0472">Membrane</keyword>
<dbReference type="AlphaFoldDB" id="K0MMG9"/>
<dbReference type="Proteomes" id="UP000008035">
    <property type="component" value="Chromosome"/>
</dbReference>